<dbReference type="InterPro" id="IPR027408">
    <property type="entry name" value="PNPase/RNase_PH_dom_sf"/>
</dbReference>
<dbReference type="GO" id="GO:0005829">
    <property type="term" value="C:cytosol"/>
    <property type="evidence" value="ECO:0007669"/>
    <property type="project" value="TreeGrafter"/>
</dbReference>
<dbReference type="GO" id="GO:0000958">
    <property type="term" value="P:mitochondrial mRNA catabolic process"/>
    <property type="evidence" value="ECO:0007669"/>
    <property type="project" value="TreeGrafter"/>
</dbReference>
<dbReference type="InterPro" id="IPR012162">
    <property type="entry name" value="PNPase"/>
</dbReference>
<evidence type="ECO:0000313" key="2">
    <source>
        <dbReference type="EMBL" id="KAE8734619.1"/>
    </source>
</evidence>
<dbReference type="GO" id="GO:0000965">
    <property type="term" value="P:mitochondrial RNA 3'-end processing"/>
    <property type="evidence" value="ECO:0007669"/>
    <property type="project" value="TreeGrafter"/>
</dbReference>
<reference evidence="2" key="1">
    <citation type="submission" date="2019-09" db="EMBL/GenBank/DDBJ databases">
        <title>Draft genome information of white flower Hibiscus syriacus.</title>
        <authorList>
            <person name="Kim Y.-M."/>
        </authorList>
    </citation>
    <scope>NUCLEOTIDE SEQUENCE [LARGE SCALE GENOMIC DNA]</scope>
    <source>
        <strain evidence="2">YM2019G1</strain>
    </source>
</reference>
<dbReference type="PANTHER" id="PTHR11252:SF0">
    <property type="entry name" value="POLYRIBONUCLEOTIDE NUCLEOTIDYLTRANSFERASE 1, MITOCHONDRIAL"/>
    <property type="match status" value="1"/>
</dbReference>
<comment type="caution">
    <text evidence="2">The sequence shown here is derived from an EMBL/GenBank/DDBJ whole genome shotgun (WGS) entry which is preliminary data.</text>
</comment>
<sequence length="81" mass="8788">MLPLIIFLNDNVLSYDGLHCPDALAVTAAGIAVALSEVPHSEAIAGVRVGLLGDKFFVNPTTKEMEDSKLDLFWPAQIMLY</sequence>
<dbReference type="InterPro" id="IPR036345">
    <property type="entry name" value="ExoRNase_PH_dom2_sf"/>
</dbReference>
<dbReference type="InterPro" id="IPR015847">
    <property type="entry name" value="ExoRNase_PH_dom2"/>
</dbReference>
<protein>
    <recommendedName>
        <fullName evidence="1">Exoribonuclease phosphorolytic domain-containing protein</fullName>
    </recommendedName>
</protein>
<dbReference type="GO" id="GO:0009570">
    <property type="term" value="C:chloroplast stroma"/>
    <property type="evidence" value="ECO:0007669"/>
    <property type="project" value="TreeGrafter"/>
</dbReference>
<keyword evidence="3" id="KW-1185">Reference proteome</keyword>
<dbReference type="SUPFAM" id="SSF55666">
    <property type="entry name" value="Ribonuclease PH domain 2-like"/>
    <property type="match status" value="1"/>
</dbReference>
<dbReference type="GO" id="GO:0000175">
    <property type="term" value="F:3'-5'-RNA exonuclease activity"/>
    <property type="evidence" value="ECO:0007669"/>
    <property type="project" value="TreeGrafter"/>
</dbReference>
<gene>
    <name evidence="2" type="ORF">F3Y22_tig00000738pilonHSYRG00074</name>
</gene>
<evidence type="ECO:0000313" key="3">
    <source>
        <dbReference type="Proteomes" id="UP000436088"/>
    </source>
</evidence>
<evidence type="ECO:0000259" key="1">
    <source>
        <dbReference type="Pfam" id="PF03725"/>
    </source>
</evidence>
<dbReference type="Pfam" id="PF03725">
    <property type="entry name" value="RNase_PH_C"/>
    <property type="match status" value="1"/>
</dbReference>
<dbReference type="PANTHER" id="PTHR11252">
    <property type="entry name" value="POLYRIBONUCLEOTIDE NUCLEOTIDYLTRANSFERASE"/>
    <property type="match status" value="1"/>
</dbReference>
<dbReference type="GO" id="GO:0004654">
    <property type="term" value="F:polyribonucleotide nucleotidyltransferase activity"/>
    <property type="evidence" value="ECO:0007669"/>
    <property type="project" value="InterPro"/>
</dbReference>
<organism evidence="2 3">
    <name type="scientific">Hibiscus syriacus</name>
    <name type="common">Rose of Sharon</name>
    <dbReference type="NCBI Taxonomy" id="106335"/>
    <lineage>
        <taxon>Eukaryota</taxon>
        <taxon>Viridiplantae</taxon>
        <taxon>Streptophyta</taxon>
        <taxon>Embryophyta</taxon>
        <taxon>Tracheophyta</taxon>
        <taxon>Spermatophyta</taxon>
        <taxon>Magnoliopsida</taxon>
        <taxon>eudicotyledons</taxon>
        <taxon>Gunneridae</taxon>
        <taxon>Pentapetalae</taxon>
        <taxon>rosids</taxon>
        <taxon>malvids</taxon>
        <taxon>Malvales</taxon>
        <taxon>Malvaceae</taxon>
        <taxon>Malvoideae</taxon>
        <taxon>Hibiscus</taxon>
    </lineage>
</organism>
<name>A0A6A3D5U7_HIBSY</name>
<dbReference type="GO" id="GO:0003723">
    <property type="term" value="F:RNA binding"/>
    <property type="evidence" value="ECO:0007669"/>
    <property type="project" value="InterPro"/>
</dbReference>
<dbReference type="Gene3D" id="3.30.230.70">
    <property type="entry name" value="GHMP Kinase, N-terminal domain"/>
    <property type="match status" value="1"/>
</dbReference>
<proteinExistence type="predicted"/>
<dbReference type="EMBL" id="VEPZ02000065">
    <property type="protein sequence ID" value="KAE8734619.1"/>
    <property type="molecule type" value="Genomic_DNA"/>
</dbReference>
<dbReference type="AlphaFoldDB" id="A0A6A3D5U7"/>
<accession>A0A6A3D5U7</accession>
<feature type="domain" description="Exoribonuclease phosphorolytic" evidence="1">
    <location>
        <begin position="44"/>
        <end position="72"/>
    </location>
</feature>
<dbReference type="GO" id="GO:0005739">
    <property type="term" value="C:mitochondrion"/>
    <property type="evidence" value="ECO:0007669"/>
    <property type="project" value="TreeGrafter"/>
</dbReference>
<dbReference type="Proteomes" id="UP000436088">
    <property type="component" value="Unassembled WGS sequence"/>
</dbReference>